<dbReference type="EMBL" id="VVZV01000013">
    <property type="protein sequence ID" value="KAA5318496.1"/>
    <property type="molecule type" value="Genomic_DNA"/>
</dbReference>
<evidence type="ECO:0000313" key="1">
    <source>
        <dbReference type="EMBL" id="KAA5318496.1"/>
    </source>
</evidence>
<comment type="caution">
    <text evidence="1">The sequence shown here is derived from an EMBL/GenBank/DDBJ whole genome shotgun (WGS) entry which is preliminary data.</text>
</comment>
<dbReference type="RefSeq" id="WP_007852248.1">
    <property type="nucleotide sequence ID" value="NZ_BQOA01000001.1"/>
</dbReference>
<accession>A0A4R4I8C5</accession>
<name>A0A4R4I8C5_9BACT</name>
<dbReference type="GO" id="GO:0016740">
    <property type="term" value="F:transferase activity"/>
    <property type="evidence" value="ECO:0007669"/>
    <property type="project" value="UniProtKB-KW"/>
</dbReference>
<reference evidence="1 2" key="1">
    <citation type="journal article" date="2019" name="Nat. Med.">
        <title>A library of human gut bacterial isolates paired with longitudinal multiomics data enables mechanistic microbiome research.</title>
        <authorList>
            <person name="Poyet M."/>
            <person name="Groussin M."/>
            <person name="Gibbons S.M."/>
            <person name="Avila-Pacheco J."/>
            <person name="Jiang X."/>
            <person name="Kearney S.M."/>
            <person name="Perrotta A.R."/>
            <person name="Berdy B."/>
            <person name="Zhao S."/>
            <person name="Lieberman T.D."/>
            <person name="Swanson P.K."/>
            <person name="Smith M."/>
            <person name="Roesemann S."/>
            <person name="Alexander J.E."/>
            <person name="Rich S.A."/>
            <person name="Livny J."/>
            <person name="Vlamakis H."/>
            <person name="Clish C."/>
            <person name="Bullock K."/>
            <person name="Deik A."/>
            <person name="Scott J."/>
            <person name="Pierce K.A."/>
            <person name="Xavier R.J."/>
            <person name="Alm E.J."/>
        </authorList>
    </citation>
    <scope>NUCLEOTIDE SEQUENCE [LARGE SCALE GENOMIC DNA]</scope>
    <source>
        <strain evidence="1 2">BIOML-A25</strain>
    </source>
</reference>
<dbReference type="KEGG" id="bdo:EL88_07815"/>
<sequence>MDKLVKALKNPRLALFLLVEKLSFLFSDKIYLQLCFYLKMGKKLNLKHPVTFNEKLQWLKLYNRHPKYTQMVDKIEVKKYVAKKIGEQYIIPTLGVWDTPDEINFEMLPNKFVLKCNHNSGVGLCICHNKNKLNISKVKKDLSRGLRQNFYWIAREWPYKNVRRRIIAEKLMVDESGIELKDYKVFCFNGEPTIIEVDYDRFVGHKRNFYDKEWNFLDLEIQYPSDKSHEIPKPNCLEQMLLLSHKLSEGIPHVRTDFYCINDNLYFGELTFFHEAGLGTFRPVEWDKYLGSLISI</sequence>
<evidence type="ECO:0000313" key="2">
    <source>
        <dbReference type="Proteomes" id="UP000481700"/>
    </source>
</evidence>
<dbReference type="Proteomes" id="UP000481700">
    <property type="component" value="Unassembled WGS sequence"/>
</dbReference>
<organism evidence="1 2">
    <name type="scientific">Phocaeicola dorei</name>
    <dbReference type="NCBI Taxonomy" id="357276"/>
    <lineage>
        <taxon>Bacteria</taxon>
        <taxon>Pseudomonadati</taxon>
        <taxon>Bacteroidota</taxon>
        <taxon>Bacteroidia</taxon>
        <taxon>Bacteroidales</taxon>
        <taxon>Bacteroidaceae</taxon>
        <taxon>Phocaeicola</taxon>
    </lineage>
</organism>
<protein>
    <submittedName>
        <fullName evidence="1">Glycosyl transferase</fullName>
    </submittedName>
</protein>
<dbReference type="AlphaFoldDB" id="A0A4R4I8C5"/>
<keyword evidence="1" id="KW-0808">Transferase</keyword>
<gene>
    <name evidence="1" type="ORF">F2Z07_12630</name>
</gene>
<dbReference type="Pfam" id="PF14305">
    <property type="entry name" value="ATPgrasp_TupA"/>
    <property type="match status" value="1"/>
</dbReference>
<proteinExistence type="predicted"/>
<dbReference type="InterPro" id="IPR029465">
    <property type="entry name" value="ATPgrasp_TupA"/>
</dbReference>